<evidence type="ECO:0000313" key="3">
    <source>
        <dbReference type="Proteomes" id="UP000605259"/>
    </source>
</evidence>
<dbReference type="InterPro" id="IPR004954">
    <property type="entry name" value="Mucin-bd"/>
</dbReference>
<dbReference type="EMBL" id="BMFK01000001">
    <property type="protein sequence ID" value="GGE71559.1"/>
    <property type="molecule type" value="Genomic_DNA"/>
</dbReference>
<dbReference type="PROSITE" id="PS51723">
    <property type="entry name" value="PEPTIDASE_M60"/>
    <property type="match status" value="1"/>
</dbReference>
<dbReference type="AlphaFoldDB" id="A0A917ASL7"/>
<protein>
    <recommendedName>
        <fullName evidence="1">Peptidase M60 domain-containing protein</fullName>
    </recommendedName>
</protein>
<dbReference type="Pfam" id="PF17291">
    <property type="entry name" value="M60-like_N"/>
    <property type="match status" value="1"/>
</dbReference>
<reference evidence="2" key="2">
    <citation type="submission" date="2020-09" db="EMBL/GenBank/DDBJ databases">
        <authorList>
            <person name="Sun Q."/>
            <person name="Zhou Y."/>
        </authorList>
    </citation>
    <scope>NUCLEOTIDE SEQUENCE</scope>
    <source>
        <strain evidence="2">CGMCC 1.12698</strain>
    </source>
</reference>
<keyword evidence="3" id="KW-1185">Reference proteome</keyword>
<dbReference type="InterPro" id="IPR035423">
    <property type="entry name" value="M60-like_N"/>
</dbReference>
<accession>A0A917ASL7</accession>
<dbReference type="Gene3D" id="2.60.120.1250">
    <property type="entry name" value="Peptidase M60, enhancin-like domain 1"/>
    <property type="match status" value="1"/>
</dbReference>
<sequence length="858" mass="97061">MLKGKKLIAAGLCMTTLIAPYVVEMPKVYATEEIGTVNANYEQRTFNLTARGDVKDVRDMHRREFSFSPYEPTGIYAKVDENLTINVEGTESIQAYIGTYGYDKESPKKFTLQPGENIISSPNGGALYFSNTNKAGNVKVNVTSGGSHFPLFILGKHTKADWEKMLATYKDPYAVELKGEKSLITSTFASVEKHMKNTNPIELLKKHDESIRIQHALSGMSADAVGVANEGEHLIHFAENQHRDGWMYATNYHTGYHPNAMDRVLNVEKFTKDGWGPWHEVGHQHQQGPWEWDEVVEVTVNIYSLAVQKAFGQPSRLEVDGHYKKAMNYLNQPEVGKNYNKIDDPFVQVAMFWQLHLAYGDQFYPKLHQLYRTMPTEELPKSDVERQQRFIYMASKVANQNLVPFFTKWGLHPTSETVEQVGKLALPELTKPIWESTDSKPIVEKQVDAYVAPYGEATTNMPNILIGETFEKRNLHEFVRNLGKNVKPVSIVEFGKQEAGTQQMKVKLADDRGNENVISVPVNVVYGDSFVFQGLSNDIKSVVTLHHDTKKLSATATKDDIHYYFKDELYMGMTVYDANKKEKVHIEAMGTESSENFASKLNGLAFEYGDIIKVHHSESDRLKVYQQNNLTQQGKAQATFWEVTPQGFRQIDSLVEVKAVPQNVVIGATMDAKDFVEVVGGGTLEYAKFVRTPNFSKVGKQTVNVETKDVYGAKKVIDVPVTVTYGDSIVFTGLGDVERSVMTLHHDTKKFHVTGGSSQIHSYFPDEIYMAVTVYDKNNNEKKHIAAKGTDNSKAFQEQINDMMFEYGESVKVYHRESNRLKWYDNNTFVNQGRQSKAMEITFDVTPQGFVERTSILK</sequence>
<organism evidence="2 3">
    <name type="scientific">Priestia taiwanensis</name>
    <dbReference type="NCBI Taxonomy" id="1347902"/>
    <lineage>
        <taxon>Bacteria</taxon>
        <taxon>Bacillati</taxon>
        <taxon>Bacillota</taxon>
        <taxon>Bacilli</taxon>
        <taxon>Bacillales</taxon>
        <taxon>Bacillaceae</taxon>
        <taxon>Priestia</taxon>
    </lineage>
</organism>
<dbReference type="Pfam" id="PF22501">
    <property type="entry name" value="DUF6991"/>
    <property type="match status" value="1"/>
</dbReference>
<evidence type="ECO:0000259" key="1">
    <source>
        <dbReference type="PROSITE" id="PS51723"/>
    </source>
</evidence>
<name>A0A917ASL7_9BACI</name>
<dbReference type="Gene3D" id="3.40.390.80">
    <property type="entry name" value="Peptidase M60, enhancin-like domain 2"/>
    <property type="match status" value="1"/>
</dbReference>
<gene>
    <name evidence="2" type="ORF">GCM10007140_21870</name>
</gene>
<dbReference type="InterPro" id="IPR051244">
    <property type="entry name" value="TCAF"/>
</dbReference>
<dbReference type="InterPro" id="IPR054260">
    <property type="entry name" value="DUF6991"/>
</dbReference>
<dbReference type="Gene3D" id="2.60.40.3600">
    <property type="match status" value="2"/>
</dbReference>
<dbReference type="PANTHER" id="PTHR15730">
    <property type="entry name" value="EXPERIMENTAL AUTOIMMUNE PROSTATITIS ANTIGEN 2-RELATED"/>
    <property type="match status" value="1"/>
</dbReference>
<dbReference type="Pfam" id="PF03272">
    <property type="entry name" value="Mucin_bdg"/>
    <property type="match status" value="2"/>
</dbReference>
<comment type="caution">
    <text evidence="2">The sequence shown here is derived from an EMBL/GenBank/DDBJ whole genome shotgun (WGS) entry which is preliminary data.</text>
</comment>
<dbReference type="InterPro" id="IPR042279">
    <property type="entry name" value="Pep_M60_3"/>
</dbReference>
<dbReference type="Pfam" id="PF13402">
    <property type="entry name" value="Peptidase_M60"/>
    <property type="match status" value="1"/>
</dbReference>
<evidence type="ECO:0000313" key="2">
    <source>
        <dbReference type="EMBL" id="GGE71559.1"/>
    </source>
</evidence>
<proteinExistence type="predicted"/>
<feature type="domain" description="Peptidase M60" evidence="1">
    <location>
        <begin position="68"/>
        <end position="360"/>
    </location>
</feature>
<dbReference type="RefSeq" id="WP_188388384.1">
    <property type="nucleotide sequence ID" value="NZ_BMFK01000001.1"/>
</dbReference>
<dbReference type="InterPro" id="IPR031161">
    <property type="entry name" value="Peptidase_M60_dom"/>
</dbReference>
<reference evidence="2" key="1">
    <citation type="journal article" date="2014" name="Int. J. Syst. Evol. Microbiol.">
        <title>Complete genome sequence of Corynebacterium casei LMG S-19264T (=DSM 44701T), isolated from a smear-ripened cheese.</title>
        <authorList>
            <consortium name="US DOE Joint Genome Institute (JGI-PGF)"/>
            <person name="Walter F."/>
            <person name="Albersmeier A."/>
            <person name="Kalinowski J."/>
            <person name="Ruckert C."/>
        </authorList>
    </citation>
    <scope>NUCLEOTIDE SEQUENCE</scope>
    <source>
        <strain evidence="2">CGMCC 1.12698</strain>
    </source>
</reference>
<dbReference type="Gene3D" id="1.10.390.30">
    <property type="entry name" value="Peptidase M60, enhancin-like domain 3"/>
    <property type="match status" value="1"/>
</dbReference>
<dbReference type="SMART" id="SM01276">
    <property type="entry name" value="M60-like"/>
    <property type="match status" value="1"/>
</dbReference>
<dbReference type="Proteomes" id="UP000605259">
    <property type="component" value="Unassembled WGS sequence"/>
</dbReference>
<dbReference type="PANTHER" id="PTHR15730:SF5">
    <property type="entry name" value="SI:CH211-210B2.2-RELATED"/>
    <property type="match status" value="1"/>
</dbReference>